<keyword evidence="2 9" id="KW-0004">4Fe-4S</keyword>
<dbReference type="InterPro" id="IPR058560">
    <property type="entry name" value="DNA_primase_C"/>
</dbReference>
<dbReference type="EMBL" id="FO082059">
    <property type="protein sequence ID" value="CCE72789.1"/>
    <property type="molecule type" value="Genomic_DNA"/>
</dbReference>
<dbReference type="Gene3D" id="1.20.930.80">
    <property type="match status" value="1"/>
</dbReference>
<keyword evidence="6 9" id="KW-0408">Iron</keyword>
<dbReference type="PIRSF" id="PIRSF009449">
    <property type="entry name" value="DNA_primase_large_subunit"/>
    <property type="match status" value="1"/>
</dbReference>
<keyword evidence="8 9" id="KW-0238">DNA-binding</keyword>
<evidence type="ECO:0000256" key="3">
    <source>
        <dbReference type="ARBA" id="ARBA00022515"/>
    </source>
</evidence>
<name>G8YVA6_PICSO</name>
<dbReference type="GO" id="GO:0006269">
    <property type="term" value="P:DNA replication, synthesis of primer"/>
    <property type="evidence" value="ECO:0007669"/>
    <property type="project" value="UniProtKB-KW"/>
</dbReference>
<evidence type="ECO:0000256" key="9">
    <source>
        <dbReference type="PIRNR" id="PIRNR009449"/>
    </source>
</evidence>
<evidence type="ECO:0000313" key="13">
    <source>
        <dbReference type="EMBL" id="CCE73350.1"/>
    </source>
</evidence>
<dbReference type="GO" id="GO:0051539">
    <property type="term" value="F:4 iron, 4 sulfur cluster binding"/>
    <property type="evidence" value="ECO:0007669"/>
    <property type="project" value="UniProtKB-UniRule"/>
</dbReference>
<proteinExistence type="inferred from homology"/>
<dbReference type="GO" id="GO:0005658">
    <property type="term" value="C:alpha DNA polymerase:primase complex"/>
    <property type="evidence" value="ECO:0007669"/>
    <property type="project" value="TreeGrafter"/>
</dbReference>
<dbReference type="Pfam" id="PF26466">
    <property type="entry name" value="DNA_primase_lrg_N"/>
    <property type="match status" value="1"/>
</dbReference>
<dbReference type="eggNOG" id="KOG2267">
    <property type="taxonomic scope" value="Eukaryota"/>
</dbReference>
<comment type="function">
    <text evidence="9">DNA primase is the polymerase that synthesizes small RNA primers for the Okazaki fragments made during discontinuous DNA replication.</text>
</comment>
<keyword evidence="4 9" id="KW-0235">DNA replication</keyword>
<dbReference type="AlphaFoldDB" id="G8YVA6"/>
<evidence type="ECO:0000256" key="8">
    <source>
        <dbReference type="ARBA" id="ARBA00023125"/>
    </source>
</evidence>
<evidence type="ECO:0000256" key="6">
    <source>
        <dbReference type="ARBA" id="ARBA00023004"/>
    </source>
</evidence>
<evidence type="ECO:0000259" key="11">
    <source>
        <dbReference type="Pfam" id="PF04104"/>
    </source>
</evidence>
<dbReference type="Pfam" id="PF04104">
    <property type="entry name" value="DNA_primase_lrg"/>
    <property type="match status" value="1"/>
</dbReference>
<comment type="similarity">
    <text evidence="1 9">Belongs to the eukaryotic-type primase large subunit family.</text>
</comment>
<evidence type="ECO:0000256" key="5">
    <source>
        <dbReference type="ARBA" id="ARBA00022723"/>
    </source>
</evidence>
<dbReference type="GO" id="GO:0006270">
    <property type="term" value="P:DNA replication initiation"/>
    <property type="evidence" value="ECO:0007669"/>
    <property type="project" value="TreeGrafter"/>
</dbReference>
<dbReference type="FunCoup" id="G8YVA6">
    <property type="interactions" value="1516"/>
</dbReference>
<dbReference type="OMA" id="RINYKPW"/>
<evidence type="ECO:0000256" key="7">
    <source>
        <dbReference type="ARBA" id="ARBA00023014"/>
    </source>
</evidence>
<dbReference type="OrthoDB" id="421393at2759"/>
<dbReference type="Proteomes" id="UP000005222">
    <property type="component" value="Chromosome B"/>
</dbReference>
<dbReference type="STRING" id="559304.G8YVA6"/>
<dbReference type="GO" id="GO:0003677">
    <property type="term" value="F:DNA binding"/>
    <property type="evidence" value="ECO:0007669"/>
    <property type="project" value="UniProtKB-UniRule"/>
</dbReference>
<dbReference type="GO" id="GO:0046872">
    <property type="term" value="F:metal ion binding"/>
    <property type="evidence" value="ECO:0007669"/>
    <property type="project" value="UniProtKB-UniRule"/>
</dbReference>
<reference evidence="14" key="2">
    <citation type="journal article" date="2012" name="G3 (Bethesda)">
        <title>Pichia sorbitophila, an interspecies yeast hybrid reveals early steps of genome resolution following polyploidization.</title>
        <authorList>
            <person name="Leh Louis V."/>
            <person name="Despons L."/>
            <person name="Friedrich A."/>
            <person name="Martin T."/>
            <person name="Durrens P."/>
            <person name="Casaregola S."/>
            <person name="Neuveglise C."/>
            <person name="Fairhead C."/>
            <person name="Marck C."/>
            <person name="Cruz J.A."/>
            <person name="Straub M.L."/>
            <person name="Kugler V."/>
            <person name="Sacerdot C."/>
            <person name="Uzunov Z."/>
            <person name="Thierry A."/>
            <person name="Weiss S."/>
            <person name="Bleykasten C."/>
            <person name="De Montigny J."/>
            <person name="Jacques N."/>
            <person name="Jung P."/>
            <person name="Lemaire M."/>
            <person name="Mallet S."/>
            <person name="Morel G."/>
            <person name="Richard G.F."/>
            <person name="Sarkar A."/>
            <person name="Savel G."/>
            <person name="Schacherer J."/>
            <person name="Seret M.L."/>
            <person name="Talla E."/>
            <person name="Samson G."/>
            <person name="Jubin C."/>
            <person name="Poulain J."/>
            <person name="Vacherie B."/>
            <person name="Barbe V."/>
            <person name="Pelletier E."/>
            <person name="Sherman D.J."/>
            <person name="Westhof E."/>
            <person name="Weissenbach J."/>
            <person name="Baret P.V."/>
            <person name="Wincker P."/>
            <person name="Gaillardin C."/>
            <person name="Dujon B."/>
            <person name="Souciet J.L."/>
        </authorList>
    </citation>
    <scope>NUCLEOTIDE SEQUENCE [LARGE SCALE GENOMIC DNA]</scope>
    <source>
        <strain evidence="14">ATCC MYA-4447 / BCRC 22081 / CBS 7064 / NBRC 10061 / NRRL Y-12695</strain>
    </source>
</reference>
<feature type="domain" description="DNA primase large subunit C-terminal" evidence="11">
    <location>
        <begin position="323"/>
        <end position="500"/>
    </location>
</feature>
<sequence length="515" mass="59562">MFRRAKRRTTGRRNFEQSKAGVIYQSSEFSTLYKTRLSFYDVPPIEEITIEEFETWAIDRLKVLIEIESCVARSKSLKDIEAVVKPLLLKYLPLSPDSGSNQGHVMNERRKDHYSHYILRLVFCRSDELRKKFVKNETILFKVRYNMMQPKEQQEFIETNKDRLPWSYISNEEKTELLDDLFHASGSSIRAVLAAESGDPKMNISSDSLMQHIKSKENFIKLPFVKVPNLVASRQTLIRKGQAYIPSILQLNLLSIEFQDALNRDLLRTFQAIPRLEDDDRILPLLNNLSYNFSNIQYESSYANDSSLASDINAQSVTTPEITKHFPLCALHLQKNLVLNSHLRYQGRQQLGLFLKGIGLNVDEALKFWSYQFTKSSSSMSIEKYNKEYKYNVRHTYGLEGARIHYKPWDCARILSKPKPGKGEYHGCPYRDMSVDALVSNLNDLGFTDQVDLNNVIDDVGRNDYTVACTRVFEITHKKQLDRNKASAEALHISHPNLYFDRSRQLARLDSKATS</sequence>
<dbReference type="CDD" id="cd07322">
    <property type="entry name" value="PriL_PriS_Eukaryotic"/>
    <property type="match status" value="1"/>
</dbReference>
<accession>G8YVA6</accession>
<dbReference type="HOGENOM" id="CLU_026253_1_0_1"/>
<organism evidence="12 14">
    <name type="scientific">Pichia sorbitophila (strain ATCC MYA-4447 / BCRC 22081 / CBS 7064 / NBRC 10061 / NRRL Y-12695)</name>
    <name type="common">Hybrid yeast</name>
    <dbReference type="NCBI Taxonomy" id="559304"/>
    <lineage>
        <taxon>Eukaryota</taxon>
        <taxon>Fungi</taxon>
        <taxon>Dikarya</taxon>
        <taxon>Ascomycota</taxon>
        <taxon>Saccharomycotina</taxon>
        <taxon>Pichiomycetes</taxon>
        <taxon>Debaryomycetaceae</taxon>
        <taxon>Millerozyma</taxon>
    </lineage>
</organism>
<keyword evidence="7 9" id="KW-0411">Iron-sulfur</keyword>
<feature type="binding site" evidence="10">
    <location>
        <position position="329"/>
    </location>
    <ligand>
        <name>[4Fe-4S] cluster</name>
        <dbReference type="ChEBI" id="CHEBI:49883"/>
    </ligand>
</feature>
<protein>
    <recommendedName>
        <fullName evidence="9">DNA primase large subunit</fullName>
    </recommendedName>
</protein>
<evidence type="ECO:0000256" key="4">
    <source>
        <dbReference type="ARBA" id="ARBA00022705"/>
    </source>
</evidence>
<dbReference type="PANTHER" id="PTHR10537">
    <property type="entry name" value="DNA PRIMASE LARGE SUBUNIT"/>
    <property type="match status" value="1"/>
</dbReference>
<dbReference type="InterPro" id="IPR007238">
    <property type="entry name" value="DNA_primase_lsu_euk/arc"/>
</dbReference>
<dbReference type="PANTHER" id="PTHR10537:SF3">
    <property type="entry name" value="DNA PRIMASE LARGE SUBUNIT"/>
    <property type="match status" value="1"/>
</dbReference>
<feature type="binding site" evidence="10">
    <location>
        <position position="411"/>
    </location>
    <ligand>
        <name>[4Fe-4S] cluster</name>
        <dbReference type="ChEBI" id="CHEBI:49883"/>
    </ligand>
</feature>
<gene>
    <name evidence="12" type="primary">Piso0_000383</name>
    <name evidence="12" type="ORF">GNLVRS01_PISO0A08140g</name>
    <name evidence="13" type="ORF">GNLVRS01_PISO0B08207g</name>
</gene>
<evidence type="ECO:0000256" key="2">
    <source>
        <dbReference type="ARBA" id="ARBA00022485"/>
    </source>
</evidence>
<keyword evidence="5 9" id="KW-0479">Metal-binding</keyword>
<dbReference type="Proteomes" id="UP000005222">
    <property type="component" value="Chromosome A"/>
</dbReference>
<evidence type="ECO:0000256" key="1">
    <source>
        <dbReference type="ARBA" id="ARBA00010564"/>
    </source>
</evidence>
<feature type="binding site" evidence="10">
    <location>
        <position position="469"/>
    </location>
    <ligand>
        <name>[4Fe-4S] cluster</name>
        <dbReference type="ChEBI" id="CHEBI:49883"/>
    </ligand>
</feature>
<dbReference type="InParanoid" id="G8YVA6"/>
<evidence type="ECO:0000313" key="12">
    <source>
        <dbReference type="EMBL" id="CCE72789.1"/>
    </source>
</evidence>
<reference evidence="12" key="1">
    <citation type="submission" date="2011-10" db="EMBL/GenBank/DDBJ databases">
        <authorList>
            <person name="Genoscope - CEA"/>
        </authorList>
    </citation>
    <scope>NUCLEOTIDE SEQUENCE</scope>
    <source>
        <strain evidence="12">CBS 7064</strain>
    </source>
</reference>
<dbReference type="EMBL" id="FO082058">
    <property type="protein sequence ID" value="CCE73350.1"/>
    <property type="molecule type" value="Genomic_DNA"/>
</dbReference>
<dbReference type="InterPro" id="IPR016558">
    <property type="entry name" value="DNA_primase_lsu_euk"/>
</dbReference>
<keyword evidence="3 9" id="KW-0639">Primosome</keyword>
<comment type="cofactor">
    <cofactor evidence="9">
        <name>[4Fe-4S] cluster</name>
        <dbReference type="ChEBI" id="CHEBI:49883"/>
    </cofactor>
    <text evidence="9">Binds 1 [4Fe-4S] cluster.</text>
</comment>
<evidence type="ECO:0000313" key="14">
    <source>
        <dbReference type="Proteomes" id="UP000005222"/>
    </source>
</evidence>
<keyword evidence="14" id="KW-1185">Reference proteome</keyword>
<evidence type="ECO:0000256" key="10">
    <source>
        <dbReference type="PIRSR" id="PIRSR009449-1"/>
    </source>
</evidence>
<feature type="binding site" evidence="10">
    <location>
        <position position="428"/>
    </location>
    <ligand>
        <name>[4Fe-4S] cluster</name>
        <dbReference type="ChEBI" id="CHEBI:49883"/>
    </ligand>
</feature>